<sequence length="78" mass="8855">MQSHKLDKIATRFILSNLPPYVTQTVGRIPRLHESDGRIGFCVWENFPPLTYPRVSAVQAVVSVERFSPLTYPRVTAV</sequence>
<dbReference type="Proteomes" id="UP000828390">
    <property type="component" value="Unassembled WGS sequence"/>
</dbReference>
<evidence type="ECO:0000313" key="2">
    <source>
        <dbReference type="Proteomes" id="UP000828390"/>
    </source>
</evidence>
<keyword evidence="2" id="KW-1185">Reference proteome</keyword>
<organism evidence="1 2">
    <name type="scientific">Dreissena polymorpha</name>
    <name type="common">Zebra mussel</name>
    <name type="synonym">Mytilus polymorpha</name>
    <dbReference type="NCBI Taxonomy" id="45954"/>
    <lineage>
        <taxon>Eukaryota</taxon>
        <taxon>Metazoa</taxon>
        <taxon>Spiralia</taxon>
        <taxon>Lophotrochozoa</taxon>
        <taxon>Mollusca</taxon>
        <taxon>Bivalvia</taxon>
        <taxon>Autobranchia</taxon>
        <taxon>Heteroconchia</taxon>
        <taxon>Euheterodonta</taxon>
        <taxon>Imparidentia</taxon>
        <taxon>Neoheterodontei</taxon>
        <taxon>Myida</taxon>
        <taxon>Dreissenoidea</taxon>
        <taxon>Dreissenidae</taxon>
        <taxon>Dreissena</taxon>
    </lineage>
</organism>
<reference evidence="1" key="2">
    <citation type="submission" date="2020-11" db="EMBL/GenBank/DDBJ databases">
        <authorList>
            <person name="McCartney M.A."/>
            <person name="Auch B."/>
            <person name="Kono T."/>
            <person name="Mallez S."/>
            <person name="Becker A."/>
            <person name="Gohl D.M."/>
            <person name="Silverstein K.A.T."/>
            <person name="Koren S."/>
            <person name="Bechman K.B."/>
            <person name="Herman A."/>
            <person name="Abrahante J.E."/>
            <person name="Garbe J."/>
        </authorList>
    </citation>
    <scope>NUCLEOTIDE SEQUENCE</scope>
    <source>
        <strain evidence="1">Duluth1</strain>
        <tissue evidence="1">Whole animal</tissue>
    </source>
</reference>
<evidence type="ECO:0000313" key="1">
    <source>
        <dbReference type="EMBL" id="KAH3734233.1"/>
    </source>
</evidence>
<protein>
    <submittedName>
        <fullName evidence="1">Uncharacterized protein</fullName>
    </submittedName>
</protein>
<dbReference type="EMBL" id="JAIWYP010000011">
    <property type="protein sequence ID" value="KAH3734233.1"/>
    <property type="molecule type" value="Genomic_DNA"/>
</dbReference>
<dbReference type="AlphaFoldDB" id="A0A9D4CVG9"/>
<reference evidence="1" key="1">
    <citation type="journal article" date="2019" name="bioRxiv">
        <title>The Genome of the Zebra Mussel, Dreissena polymorpha: A Resource for Invasive Species Research.</title>
        <authorList>
            <person name="McCartney M.A."/>
            <person name="Auch B."/>
            <person name="Kono T."/>
            <person name="Mallez S."/>
            <person name="Zhang Y."/>
            <person name="Obille A."/>
            <person name="Becker A."/>
            <person name="Abrahante J.E."/>
            <person name="Garbe J."/>
            <person name="Badalamenti J.P."/>
            <person name="Herman A."/>
            <person name="Mangelson H."/>
            <person name="Liachko I."/>
            <person name="Sullivan S."/>
            <person name="Sone E.D."/>
            <person name="Koren S."/>
            <person name="Silverstein K.A.T."/>
            <person name="Beckman K.B."/>
            <person name="Gohl D.M."/>
        </authorList>
    </citation>
    <scope>NUCLEOTIDE SEQUENCE</scope>
    <source>
        <strain evidence="1">Duluth1</strain>
        <tissue evidence="1">Whole animal</tissue>
    </source>
</reference>
<comment type="caution">
    <text evidence="1">The sequence shown here is derived from an EMBL/GenBank/DDBJ whole genome shotgun (WGS) entry which is preliminary data.</text>
</comment>
<gene>
    <name evidence="1" type="ORF">DPMN_040672</name>
</gene>
<accession>A0A9D4CVG9</accession>
<proteinExistence type="predicted"/>
<name>A0A9D4CVG9_DREPO</name>